<organism evidence="13">
    <name type="scientific">Serpula lacrymans var. lacrymans (strain S7.3)</name>
    <name type="common">Dry rot fungus</name>
    <dbReference type="NCBI Taxonomy" id="936435"/>
    <lineage>
        <taxon>Eukaryota</taxon>
        <taxon>Fungi</taxon>
        <taxon>Dikarya</taxon>
        <taxon>Basidiomycota</taxon>
        <taxon>Agaricomycotina</taxon>
        <taxon>Agaricomycetes</taxon>
        <taxon>Agaricomycetidae</taxon>
        <taxon>Boletales</taxon>
        <taxon>Coniophorineae</taxon>
        <taxon>Serpulaceae</taxon>
        <taxon>Serpula</taxon>
    </lineage>
</organism>
<dbReference type="HOGENOM" id="CLU_836931_0_0_1"/>
<reference evidence="13" key="1">
    <citation type="journal article" date="2011" name="Science">
        <title>The plant cell wall-decomposing machinery underlies the functional diversity of forest fungi.</title>
        <authorList>
            <person name="Eastwood D.C."/>
            <person name="Floudas D."/>
            <person name="Binder M."/>
            <person name="Majcherczyk A."/>
            <person name="Schneider P."/>
            <person name="Aerts A."/>
            <person name="Asiegbu F.O."/>
            <person name="Baker S.E."/>
            <person name="Barry K."/>
            <person name="Bendiksby M."/>
            <person name="Blumentritt M."/>
            <person name="Coutinho P.M."/>
            <person name="Cullen D."/>
            <person name="de Vries R.P."/>
            <person name="Gathman A."/>
            <person name="Goodell B."/>
            <person name="Henrissat B."/>
            <person name="Ihrmark K."/>
            <person name="Kauserud H."/>
            <person name="Kohler A."/>
            <person name="LaButti K."/>
            <person name="Lapidus A."/>
            <person name="Lavin J.L."/>
            <person name="Lee Y.-H."/>
            <person name="Lindquist E."/>
            <person name="Lilly W."/>
            <person name="Lucas S."/>
            <person name="Morin E."/>
            <person name="Murat C."/>
            <person name="Oguiza J.A."/>
            <person name="Park J."/>
            <person name="Pisabarro A.G."/>
            <person name="Riley R."/>
            <person name="Rosling A."/>
            <person name="Salamov A."/>
            <person name="Schmidt O."/>
            <person name="Schmutz J."/>
            <person name="Skrede I."/>
            <person name="Stenlid J."/>
            <person name="Wiebenga A."/>
            <person name="Xie X."/>
            <person name="Kuees U."/>
            <person name="Hibbett D.S."/>
            <person name="Hoffmeister D."/>
            <person name="Hoegberg N."/>
            <person name="Martin F."/>
            <person name="Grigoriev I.V."/>
            <person name="Watkinson S.C."/>
        </authorList>
    </citation>
    <scope>NUCLEOTIDE SEQUENCE [LARGE SCALE GENOMIC DNA]</scope>
    <source>
        <strain evidence="13">strain S7.3</strain>
    </source>
</reference>
<keyword evidence="4" id="KW-1017">Isopeptide bond</keyword>
<dbReference type="OrthoDB" id="298344at2759"/>
<evidence type="ECO:0000256" key="1">
    <source>
        <dbReference type="ARBA" id="ARBA00004123"/>
    </source>
</evidence>
<sequence length="363" mass="39788">MSPPEGISDDDSSSESSPSVHSRPPSTARRAPSEKNGIDDTEERTFCHHCRRATFREKMRCTIIHPDKRMCGKRFCENCILTRYPEVEFDPYHPTFVCPCCTDTCNCSVCSRKRGEEYISMRGTAFAQFRQKKKLPVPEEIIRVADSSERHQSPPKPTTSTAVVPIPTTYWATVYGITGEKVGAAFVGDENDDHVVMAQQPPVHASPSKSSTTKRKKARIFAGEPQTWWGIKSYRDVEGGHDPASSSREGRIKGKGKEKAVEKPAVRMYVGDVSRLHAPYKRMSDDLICTPPPSSGFSGSVNSLTPLSALGVPGWPQPAVGECCSWPPPQGVCDDTGENRNAGLQLSTEDVAKAIQAALFAVA</sequence>
<accession>F8QBR6</accession>
<evidence type="ECO:0000259" key="11">
    <source>
        <dbReference type="Pfam" id="PF10497"/>
    </source>
</evidence>
<keyword evidence="6" id="KW-0832">Ubl conjugation</keyword>
<evidence type="ECO:0000256" key="8">
    <source>
        <dbReference type="ARBA" id="ARBA00023163"/>
    </source>
</evidence>
<dbReference type="CDD" id="cd00065">
    <property type="entry name" value="FYVE_like_SF"/>
    <property type="match status" value="1"/>
</dbReference>
<name>F8QBR6_SERL3</name>
<dbReference type="GO" id="GO:0005634">
    <property type="term" value="C:nucleus"/>
    <property type="evidence" value="ECO:0007669"/>
    <property type="project" value="UniProtKB-SubCell"/>
</dbReference>
<keyword evidence="9" id="KW-0539">Nucleus</keyword>
<evidence type="ECO:0000256" key="7">
    <source>
        <dbReference type="ARBA" id="ARBA00023015"/>
    </source>
</evidence>
<dbReference type="GO" id="GO:0005737">
    <property type="term" value="C:cytoplasm"/>
    <property type="evidence" value="ECO:0007669"/>
    <property type="project" value="UniProtKB-SubCell"/>
</dbReference>
<evidence type="ECO:0000256" key="9">
    <source>
        <dbReference type="ARBA" id="ARBA00023242"/>
    </source>
</evidence>
<evidence type="ECO:0000313" key="13">
    <source>
        <dbReference type="Proteomes" id="UP000008063"/>
    </source>
</evidence>
<dbReference type="GO" id="GO:0006355">
    <property type="term" value="P:regulation of DNA-templated transcription"/>
    <property type="evidence" value="ECO:0007669"/>
    <property type="project" value="InterPro"/>
</dbReference>
<dbReference type="EMBL" id="GL945488">
    <property type="protein sequence ID" value="EGN94277.1"/>
    <property type="molecule type" value="Genomic_DNA"/>
</dbReference>
<feature type="domain" description="Zinc-finger" evidence="11">
    <location>
        <begin position="41"/>
        <end position="117"/>
    </location>
</feature>
<dbReference type="AlphaFoldDB" id="F8QBR6"/>
<dbReference type="PANTHER" id="PTHR31169">
    <property type="entry name" value="OS05G0300700 PROTEIN"/>
    <property type="match status" value="1"/>
</dbReference>
<evidence type="ECO:0000256" key="5">
    <source>
        <dbReference type="ARBA" id="ARBA00022553"/>
    </source>
</evidence>
<evidence type="ECO:0000256" key="2">
    <source>
        <dbReference type="ARBA" id="ARBA00004496"/>
    </source>
</evidence>
<dbReference type="STRING" id="936435.F8QBR6"/>
<dbReference type="Proteomes" id="UP000008063">
    <property type="component" value="Unassembled WGS sequence"/>
</dbReference>
<dbReference type="Pfam" id="PF10497">
    <property type="entry name" value="zf-4CXXC_R1"/>
    <property type="match status" value="1"/>
</dbReference>
<evidence type="ECO:0000256" key="4">
    <source>
        <dbReference type="ARBA" id="ARBA00022499"/>
    </source>
</evidence>
<feature type="compositionally biased region" description="Low complexity" evidence="10">
    <location>
        <begin position="14"/>
        <end position="26"/>
    </location>
</feature>
<feature type="compositionally biased region" description="Basic and acidic residues" evidence="10">
    <location>
        <begin position="248"/>
        <end position="258"/>
    </location>
</feature>
<dbReference type="InterPro" id="IPR040221">
    <property type="entry name" value="CDCA7/CDA7L"/>
</dbReference>
<dbReference type="InParanoid" id="F8QBR6"/>
<keyword evidence="3" id="KW-0963">Cytoplasm</keyword>
<feature type="region of interest" description="Disordered" evidence="10">
    <location>
        <begin position="237"/>
        <end position="258"/>
    </location>
</feature>
<keyword evidence="5" id="KW-0597">Phosphoprotein</keyword>
<gene>
    <name evidence="12" type="ORF">SERLA73DRAFT_188075</name>
</gene>
<feature type="region of interest" description="Disordered" evidence="10">
    <location>
        <begin position="1"/>
        <end position="39"/>
    </location>
</feature>
<dbReference type="PANTHER" id="PTHR31169:SF8">
    <property type="entry name" value="ZINC-FINGER DOMAIN OF MONOAMINE-OXIDASE A REPRESSOR R1 PROTEIN"/>
    <property type="match status" value="1"/>
</dbReference>
<dbReference type="InterPro" id="IPR018866">
    <property type="entry name" value="Znf-4CXXC_R1"/>
</dbReference>
<evidence type="ECO:0000256" key="10">
    <source>
        <dbReference type="SAM" id="MobiDB-lite"/>
    </source>
</evidence>
<proteinExistence type="predicted"/>
<keyword evidence="7" id="KW-0805">Transcription regulation</keyword>
<evidence type="ECO:0000313" key="12">
    <source>
        <dbReference type="EMBL" id="EGN94277.1"/>
    </source>
</evidence>
<keyword evidence="8" id="KW-0804">Transcription</keyword>
<keyword evidence="13" id="KW-1185">Reference proteome</keyword>
<evidence type="ECO:0000256" key="6">
    <source>
        <dbReference type="ARBA" id="ARBA00022843"/>
    </source>
</evidence>
<evidence type="ECO:0000256" key="3">
    <source>
        <dbReference type="ARBA" id="ARBA00022490"/>
    </source>
</evidence>
<dbReference type="OMA" id="CENCILT"/>
<comment type="subcellular location">
    <subcellularLocation>
        <location evidence="2">Cytoplasm</location>
    </subcellularLocation>
    <subcellularLocation>
        <location evidence="1">Nucleus</location>
    </subcellularLocation>
</comment>
<protein>
    <recommendedName>
        <fullName evidence="11">Zinc-finger domain-containing protein</fullName>
    </recommendedName>
</protein>